<dbReference type="SUPFAM" id="SSF160246">
    <property type="entry name" value="EspE N-terminal domain-like"/>
    <property type="match status" value="1"/>
</dbReference>
<accession>A0A1W6N3P3</accession>
<evidence type="ECO:0000313" key="6">
    <source>
        <dbReference type="Proteomes" id="UP000237351"/>
    </source>
</evidence>
<dbReference type="InterPro" id="IPR027417">
    <property type="entry name" value="P-loop_NTPase"/>
</dbReference>
<dbReference type="CDD" id="cd01129">
    <property type="entry name" value="PulE-GspE-like"/>
    <property type="match status" value="1"/>
</dbReference>
<dbReference type="GO" id="GO:0005524">
    <property type="term" value="F:ATP binding"/>
    <property type="evidence" value="ECO:0007669"/>
    <property type="project" value="UniProtKB-KW"/>
</dbReference>
<keyword evidence="2" id="KW-0547">Nucleotide-binding</keyword>
<dbReference type="STRING" id="1414854.GQ61_03100"/>
<dbReference type="OrthoDB" id="9804785at2"/>
<reference evidence="5 6" key="1">
    <citation type="submission" date="2014-06" db="EMBL/GenBank/DDBJ databases">
        <title>The genome of the endonuclear symbiont Nucleicultrix amoebiphila.</title>
        <authorList>
            <person name="Schulz F."/>
            <person name="Horn M."/>
        </authorList>
    </citation>
    <scope>NUCLEOTIDE SEQUENCE [LARGE SCALE GENOMIC DNA]</scope>
    <source>
        <strain evidence="5 6">FS5</strain>
    </source>
</reference>
<dbReference type="InterPro" id="IPR037257">
    <property type="entry name" value="T2SS_E_N_sf"/>
</dbReference>
<dbReference type="Proteomes" id="UP000237351">
    <property type="component" value="Chromosome"/>
</dbReference>
<dbReference type="PANTHER" id="PTHR30258:SF2">
    <property type="entry name" value="COMG OPERON PROTEIN 1"/>
    <property type="match status" value="1"/>
</dbReference>
<dbReference type="GO" id="GO:0016887">
    <property type="term" value="F:ATP hydrolysis activity"/>
    <property type="evidence" value="ECO:0007669"/>
    <property type="project" value="TreeGrafter"/>
</dbReference>
<dbReference type="SMART" id="SM00382">
    <property type="entry name" value="AAA"/>
    <property type="match status" value="1"/>
</dbReference>
<dbReference type="PROSITE" id="PS00662">
    <property type="entry name" value="T2SP_E"/>
    <property type="match status" value="1"/>
</dbReference>
<dbReference type="PANTHER" id="PTHR30258">
    <property type="entry name" value="TYPE II SECRETION SYSTEM PROTEIN GSPE-RELATED"/>
    <property type="match status" value="1"/>
</dbReference>
<dbReference type="InterPro" id="IPR001482">
    <property type="entry name" value="T2SS/T4SS_dom"/>
</dbReference>
<evidence type="ECO:0000256" key="1">
    <source>
        <dbReference type="ARBA" id="ARBA00006611"/>
    </source>
</evidence>
<dbReference type="Gene3D" id="3.30.450.90">
    <property type="match status" value="1"/>
</dbReference>
<gene>
    <name evidence="5" type="ORF">GQ61_03100</name>
</gene>
<evidence type="ECO:0000313" key="5">
    <source>
        <dbReference type="EMBL" id="ARN84475.1"/>
    </source>
</evidence>
<keyword evidence="6" id="KW-1185">Reference proteome</keyword>
<dbReference type="Pfam" id="PF05157">
    <property type="entry name" value="MshEN"/>
    <property type="match status" value="1"/>
</dbReference>
<dbReference type="Gene3D" id="3.40.50.300">
    <property type="entry name" value="P-loop containing nucleotide triphosphate hydrolases"/>
    <property type="match status" value="1"/>
</dbReference>
<feature type="domain" description="Bacterial type II secretion system protein E" evidence="4">
    <location>
        <begin position="387"/>
        <end position="401"/>
    </location>
</feature>
<dbReference type="KEGG" id="naf:GQ61_03100"/>
<dbReference type="SUPFAM" id="SSF52540">
    <property type="entry name" value="P-loop containing nucleoside triphosphate hydrolases"/>
    <property type="match status" value="1"/>
</dbReference>
<sequence>MKSDLASLEGIAKKVELLINIDDLLEKRGLISLDQKKVVERERKSSGKTIEKLCVEFGFITETAINQIIEEHLGYEIFYPEKYLIDQSLLNKFPRALAERFYVIPLSFSYNTMVVAMVDPFDLRALDCLKEHFPKIGHYKKCIAEESVLMAAIDRYYGYPWTLEKILESLEKNLKGNNETNVEEPSINNFLNIVLVDAVKRRASDIHLSPEKNLIQVRYRIDGILQSLCCFHAVHWSRIVARLKIMSGLDIVETRRFQAGSFHCFIKGREVYFRLATHPTQYGENIVIRVLDRYYGVKSLSDLGLEEKQLKILLNLIQKPQGMIVFCGPTGCGKTTTLFSLVEELKGTHKNIFTLEDPIEYRISKIHQTSIQKKLGMSMAEGIKSILRQDPDVILIGEIRDEETAQMAFRASMTGHLVLTTLHAQNGLGVIHRLMDLGIKSSLFPSNLLAVVSQRLVRLLCLRCKQKRKGSRDLDYYWAEGCEECSYLGSQGRKALADIIILDQEFEEAFLSDSPLSLLRNILKLKKYNSFQEHAQKLIQNGMVGAEEVKRIFGLEDLHVDLLFGDR</sequence>
<keyword evidence="3" id="KW-0067">ATP-binding</keyword>
<dbReference type="Gene3D" id="3.30.300.160">
    <property type="entry name" value="Type II secretion system, protein E, N-terminal domain"/>
    <property type="match status" value="1"/>
</dbReference>
<evidence type="ECO:0000256" key="3">
    <source>
        <dbReference type="ARBA" id="ARBA00022840"/>
    </source>
</evidence>
<dbReference type="InterPro" id="IPR003593">
    <property type="entry name" value="AAA+_ATPase"/>
</dbReference>
<comment type="similarity">
    <text evidence="1">Belongs to the GSP E family.</text>
</comment>
<dbReference type="AlphaFoldDB" id="A0A1W6N3P3"/>
<organism evidence="5 6">
    <name type="scientific">Candidatus Nucleicultrix amoebiphila FS5</name>
    <dbReference type="NCBI Taxonomy" id="1414854"/>
    <lineage>
        <taxon>Bacteria</taxon>
        <taxon>Pseudomonadati</taxon>
        <taxon>Pseudomonadota</taxon>
        <taxon>Alphaproteobacteria</taxon>
        <taxon>Holosporales</taxon>
        <taxon>Candidatus Nucleicultricaceae</taxon>
        <taxon>Candidatus Nucleicultrix</taxon>
    </lineage>
</organism>
<proteinExistence type="inferred from homology"/>
<dbReference type="InterPro" id="IPR007831">
    <property type="entry name" value="T2SS_GspE_N"/>
</dbReference>
<name>A0A1W6N3P3_9PROT</name>
<dbReference type="EMBL" id="CP008743">
    <property type="protein sequence ID" value="ARN84475.1"/>
    <property type="molecule type" value="Genomic_DNA"/>
</dbReference>
<dbReference type="Pfam" id="PF00437">
    <property type="entry name" value="T2SSE"/>
    <property type="match status" value="1"/>
</dbReference>
<dbReference type="RefSeq" id="WP_085783875.1">
    <property type="nucleotide sequence ID" value="NZ_CP008743.1"/>
</dbReference>
<dbReference type="GO" id="GO:0005886">
    <property type="term" value="C:plasma membrane"/>
    <property type="evidence" value="ECO:0007669"/>
    <property type="project" value="TreeGrafter"/>
</dbReference>
<protein>
    <recommendedName>
        <fullName evidence="4">Bacterial type II secretion system protein E domain-containing protein</fullName>
    </recommendedName>
</protein>
<evidence type="ECO:0000256" key="2">
    <source>
        <dbReference type="ARBA" id="ARBA00022741"/>
    </source>
</evidence>
<evidence type="ECO:0000259" key="4">
    <source>
        <dbReference type="PROSITE" id="PS00662"/>
    </source>
</evidence>